<dbReference type="AlphaFoldDB" id="A0A345ZCN1"/>
<dbReference type="Pfam" id="PF13103">
    <property type="entry name" value="TonB_2"/>
    <property type="match status" value="1"/>
</dbReference>
<feature type="region of interest" description="Disordered" evidence="1">
    <location>
        <begin position="79"/>
        <end position="111"/>
    </location>
</feature>
<evidence type="ECO:0000256" key="1">
    <source>
        <dbReference type="SAM" id="MobiDB-lite"/>
    </source>
</evidence>
<sequence length="329" mass="36457">MVAHCVLLMLVIVSQKGDFEHEKFLINTNSLGSTVVFMPLHKKVALQQPSNVMQNSSQSRRVITHEVYQKALASAQKKSKPAVVPKKVAPKKSVPVRQPTKKVTTQAEKASTTITSEKMMPVVEKKKIQTVKKLVTPEPKKVAEKSVDKKKVIEKQVEKAVKKETIAPVKKEIAIEKKIEPAPAEIAEKVQPGEHVASVQPEPIKQEVPELLQAVQPNQESIESDDGDENLDLDLSNVSFVGRHDLEKYEIQEKIKAEITKHWKFPFGVSKTTSCELGVTVGLDGKALLVMIKKGSGVLVYDMSAKAAAYQSRFPKEMYGKEFTIVLGC</sequence>
<evidence type="ECO:0008006" key="4">
    <source>
        <dbReference type="Google" id="ProtNLM"/>
    </source>
</evidence>
<reference evidence="2 3" key="1">
    <citation type="submission" date="2017-12" db="EMBL/GenBank/DDBJ databases">
        <title>Chromulinavorax destructans is a abundant pathogen of dominant heterotrophic picoflagllates.</title>
        <authorList>
            <person name="Deeg C.M."/>
            <person name="Zimmer M."/>
            <person name="Suttle C.A."/>
        </authorList>
    </citation>
    <scope>NUCLEOTIDE SEQUENCE [LARGE SCALE GENOMIC DNA]</scope>
    <source>
        <strain evidence="2 3">SeV1</strain>
    </source>
</reference>
<feature type="compositionally biased region" description="Polar residues" evidence="1">
    <location>
        <begin position="101"/>
        <end position="111"/>
    </location>
</feature>
<proteinExistence type="predicted"/>
<dbReference type="SUPFAM" id="SSF74653">
    <property type="entry name" value="TolA/TonB C-terminal domain"/>
    <property type="match status" value="1"/>
</dbReference>
<organism evidence="2 3">
    <name type="scientific">Candidatus Chromulinivorax destructor</name>
    <dbReference type="NCBI Taxonomy" id="2066483"/>
    <lineage>
        <taxon>Bacteria</taxon>
        <taxon>Candidatus Babelota</taxon>
        <taxon>Candidatus Babeliae</taxon>
        <taxon>Candidatus Babeliales</taxon>
        <taxon>Candidatus Chromulinivoraceae</taxon>
        <taxon>Candidatus Chromulinivorax</taxon>
    </lineage>
</organism>
<evidence type="ECO:0000313" key="2">
    <source>
        <dbReference type="EMBL" id="AXK61048.1"/>
    </source>
</evidence>
<dbReference type="KEGG" id="cdes:C0J27_04935"/>
<feature type="compositionally biased region" description="Low complexity" evidence="1">
    <location>
        <begin position="79"/>
        <end position="96"/>
    </location>
</feature>
<accession>A0A345ZCN1</accession>
<dbReference type="EMBL" id="CP025544">
    <property type="protein sequence ID" value="AXK61048.1"/>
    <property type="molecule type" value="Genomic_DNA"/>
</dbReference>
<keyword evidence="3" id="KW-1185">Reference proteome</keyword>
<protein>
    <recommendedName>
        <fullName evidence="4">TonB C-terminal domain-containing protein</fullName>
    </recommendedName>
</protein>
<dbReference type="Proteomes" id="UP000254834">
    <property type="component" value="Chromosome"/>
</dbReference>
<evidence type="ECO:0000313" key="3">
    <source>
        <dbReference type="Proteomes" id="UP000254834"/>
    </source>
</evidence>
<gene>
    <name evidence="2" type="ORF">C0J27_04935</name>
</gene>
<dbReference type="Gene3D" id="3.30.1150.10">
    <property type="match status" value="1"/>
</dbReference>
<name>A0A345ZCN1_9BACT</name>